<evidence type="ECO:0000256" key="3">
    <source>
        <dbReference type="SAM" id="SignalP"/>
    </source>
</evidence>
<keyword evidence="2" id="KW-0843">Virulence</keyword>
<dbReference type="Pfam" id="PF05630">
    <property type="entry name" value="NPP1"/>
    <property type="match status" value="1"/>
</dbReference>
<evidence type="ECO:0000256" key="1">
    <source>
        <dbReference type="ARBA" id="ARBA00009520"/>
    </source>
</evidence>
<dbReference type="PIRSF" id="PIRSF029958">
    <property type="entry name" value="Necrosis-inducing_protein"/>
    <property type="match status" value="1"/>
</dbReference>
<protein>
    <submittedName>
        <fullName evidence="4">Putative npp1 domain protein</fullName>
    </submittedName>
</protein>
<keyword evidence="3" id="KW-0732">Signal</keyword>
<dbReference type="OrthoDB" id="89086at2759"/>
<keyword evidence="5" id="KW-1185">Reference proteome</keyword>
<evidence type="ECO:0000313" key="4">
    <source>
        <dbReference type="EMBL" id="KKY37779.1"/>
    </source>
</evidence>
<feature type="signal peptide" evidence="3">
    <location>
        <begin position="1"/>
        <end position="18"/>
    </location>
</feature>
<name>A0A0G2FV44_9PEZI</name>
<reference evidence="4 5" key="1">
    <citation type="submission" date="2015-05" db="EMBL/GenBank/DDBJ databases">
        <title>Distinctive expansion of gene families associated with plant cell wall degradation and secondary metabolism in the genomes of grapevine trunk pathogens.</title>
        <authorList>
            <person name="Lawrence D.P."/>
            <person name="Travadon R."/>
            <person name="Rolshausen P.E."/>
            <person name="Baumgartner K."/>
        </authorList>
    </citation>
    <scope>NUCLEOTIDE SEQUENCE [LARGE SCALE GENOMIC DNA]</scope>
    <source>
        <strain evidence="4">DA912</strain>
    </source>
</reference>
<evidence type="ECO:0000256" key="2">
    <source>
        <dbReference type="ARBA" id="ARBA00023026"/>
    </source>
</evidence>
<proteinExistence type="inferred from homology"/>
<gene>
    <name evidence="4" type="ORF">UCDDA912_g02214</name>
</gene>
<dbReference type="InterPro" id="IPR008701">
    <property type="entry name" value="NPP1"/>
</dbReference>
<dbReference type="EMBL" id="LCUC01000068">
    <property type="protein sequence ID" value="KKY37779.1"/>
    <property type="molecule type" value="Genomic_DNA"/>
</dbReference>
<dbReference type="PANTHER" id="PTHR33657:SF8">
    <property type="entry name" value="DOMAIN PROTEIN, PUTATIVE (AFU_ORTHOLOGUE AFUA_5G00600)-RELATED"/>
    <property type="match status" value="1"/>
</dbReference>
<organism evidence="4 5">
    <name type="scientific">Diaporthe ampelina</name>
    <dbReference type="NCBI Taxonomy" id="1214573"/>
    <lineage>
        <taxon>Eukaryota</taxon>
        <taxon>Fungi</taxon>
        <taxon>Dikarya</taxon>
        <taxon>Ascomycota</taxon>
        <taxon>Pezizomycotina</taxon>
        <taxon>Sordariomycetes</taxon>
        <taxon>Sordariomycetidae</taxon>
        <taxon>Diaporthales</taxon>
        <taxon>Diaporthaceae</taxon>
        <taxon>Diaporthe</taxon>
    </lineage>
</organism>
<dbReference type="PANTHER" id="PTHR33657">
    <property type="entry name" value="DOMAIN PROTEIN, PUTATIVE (AFU_ORTHOLOGUE AFUA_5G00600)-RELATED"/>
    <property type="match status" value="1"/>
</dbReference>
<dbReference type="AlphaFoldDB" id="A0A0G2FV44"/>
<comment type="caution">
    <text evidence="4">The sequence shown here is derived from an EMBL/GenBank/DDBJ whole genome shotgun (WGS) entry which is preliminary data.</text>
</comment>
<comment type="similarity">
    <text evidence="1">Belongs to the Necrosis inducing protein (NPP1) family.</text>
</comment>
<accession>A0A0G2FV44</accession>
<reference evidence="4 5" key="2">
    <citation type="submission" date="2015-05" db="EMBL/GenBank/DDBJ databases">
        <authorList>
            <person name="Morales-Cruz A."/>
            <person name="Amrine K.C."/>
            <person name="Cantu D."/>
        </authorList>
    </citation>
    <scope>NUCLEOTIDE SEQUENCE [LARGE SCALE GENOMIC DNA]</scope>
    <source>
        <strain evidence="4">DA912</strain>
    </source>
</reference>
<dbReference type="Proteomes" id="UP000034680">
    <property type="component" value="Unassembled WGS sequence"/>
</dbReference>
<evidence type="ECO:0000313" key="5">
    <source>
        <dbReference type="Proteomes" id="UP000034680"/>
    </source>
</evidence>
<sequence length="222" mass="23830">MALQSLLTAAIVVTTALCKPTGLKARAVIDHDAVVGFAEAVPDNSEGDLMLAYKPYLKVSNGCVPFPAVDADGNTNTGQVYARASTYGEYFAIMYSWYMPKDSPSDGLGHRHDWENAVVFLSGDSSDATFVAMVVSEHGGYVSGTATFDGTHPYVGYISYWPVNHALIFTTTQGGTQPLIAWEELTDAARDALDTTDFGDAIAAFKDSNFQSYLADAYSTAF</sequence>
<feature type="chain" id="PRO_5002544537" evidence="3">
    <location>
        <begin position="19"/>
        <end position="222"/>
    </location>
</feature>
<dbReference type="STRING" id="1214573.A0A0G2FV44"/>